<dbReference type="PANTHER" id="PTHR43808">
    <property type="entry name" value="ACETYLORNITHINE DEACETYLASE"/>
    <property type="match status" value="1"/>
</dbReference>
<keyword evidence="3" id="KW-0378">Hydrolase</keyword>
<evidence type="ECO:0000256" key="4">
    <source>
        <dbReference type="ARBA" id="ARBA00022833"/>
    </source>
</evidence>
<dbReference type="Proteomes" id="UP001575652">
    <property type="component" value="Unassembled WGS sequence"/>
</dbReference>
<evidence type="ECO:0000256" key="2">
    <source>
        <dbReference type="ARBA" id="ARBA00022723"/>
    </source>
</evidence>
<gene>
    <name evidence="6" type="ORF">ACETWP_08590</name>
</gene>
<dbReference type="SUPFAM" id="SSF53187">
    <property type="entry name" value="Zn-dependent exopeptidases"/>
    <property type="match status" value="1"/>
</dbReference>
<organism evidence="6 7">
    <name type="scientific">Arthrobacter halodurans</name>
    <dbReference type="NCBI Taxonomy" id="516699"/>
    <lineage>
        <taxon>Bacteria</taxon>
        <taxon>Bacillati</taxon>
        <taxon>Actinomycetota</taxon>
        <taxon>Actinomycetes</taxon>
        <taxon>Micrococcales</taxon>
        <taxon>Micrococcaceae</taxon>
        <taxon>Arthrobacter</taxon>
    </lineage>
</organism>
<dbReference type="EMBL" id="JBHDLJ010000005">
    <property type="protein sequence ID" value="MFB0834644.1"/>
    <property type="molecule type" value="Genomic_DNA"/>
</dbReference>
<comment type="caution">
    <text evidence="6">The sequence shown here is derived from an EMBL/GenBank/DDBJ whole genome shotgun (WGS) entry which is preliminary data.</text>
</comment>
<keyword evidence="4" id="KW-0862">Zinc</keyword>
<dbReference type="InterPro" id="IPR036264">
    <property type="entry name" value="Bact_exopeptidase_dim_dom"/>
</dbReference>
<dbReference type="SUPFAM" id="SSF55031">
    <property type="entry name" value="Bacterial exopeptidase dimerisation domain"/>
    <property type="match status" value="1"/>
</dbReference>
<dbReference type="CDD" id="cd08659">
    <property type="entry name" value="M20_ArgE_DapE-like"/>
    <property type="match status" value="1"/>
</dbReference>
<dbReference type="Pfam" id="PF07687">
    <property type="entry name" value="M20_dimer"/>
    <property type="match status" value="1"/>
</dbReference>
<reference evidence="6 7" key="1">
    <citation type="submission" date="2024-09" db="EMBL/GenBank/DDBJ databases">
        <authorList>
            <person name="Salinas-Garcia M.A."/>
            <person name="Prieme A."/>
        </authorList>
    </citation>
    <scope>NUCLEOTIDE SEQUENCE [LARGE SCALE GENOMIC DNA]</scope>
    <source>
        <strain evidence="6 7">DSM 21081</strain>
    </source>
</reference>
<keyword evidence="2" id="KW-0479">Metal-binding</keyword>
<evidence type="ECO:0000259" key="5">
    <source>
        <dbReference type="Pfam" id="PF07687"/>
    </source>
</evidence>
<evidence type="ECO:0000256" key="1">
    <source>
        <dbReference type="ARBA" id="ARBA00001947"/>
    </source>
</evidence>
<feature type="domain" description="Peptidase M20 dimerisation" evidence="5">
    <location>
        <begin position="190"/>
        <end position="279"/>
    </location>
</feature>
<dbReference type="RefSeq" id="WP_373971817.1">
    <property type="nucleotide sequence ID" value="NZ_JBHDLJ010000005.1"/>
</dbReference>
<evidence type="ECO:0000256" key="3">
    <source>
        <dbReference type="ARBA" id="ARBA00022801"/>
    </source>
</evidence>
<dbReference type="InterPro" id="IPR050072">
    <property type="entry name" value="Peptidase_M20A"/>
</dbReference>
<dbReference type="PROSITE" id="PS00758">
    <property type="entry name" value="ARGE_DAPE_CPG2_1"/>
    <property type="match status" value="1"/>
</dbReference>
<comment type="cofactor">
    <cofactor evidence="1">
        <name>Zn(2+)</name>
        <dbReference type="ChEBI" id="CHEBI:29105"/>
    </cofactor>
</comment>
<proteinExistence type="predicted"/>
<evidence type="ECO:0000313" key="7">
    <source>
        <dbReference type="Proteomes" id="UP001575652"/>
    </source>
</evidence>
<dbReference type="InterPro" id="IPR011650">
    <property type="entry name" value="Peptidase_M20_dimer"/>
</dbReference>
<dbReference type="InterPro" id="IPR002933">
    <property type="entry name" value="Peptidase_M20"/>
</dbReference>
<protein>
    <submittedName>
        <fullName evidence="6">M20 family metallopeptidase</fullName>
    </submittedName>
</protein>
<accession>A0ABV4ULX1</accession>
<sequence>MNAAEAGLLAAVDEDALLRLAADLVAAGGENPGGTEAATAGVLTEAARRIGLEVEVAEVAPGRPNVLATLPGTDPDAEGLLFLGHSDVVPAGPGWSRDPFAPLVSGGRLHGRGSTDMKGGLAAVLAAISALRASGTPLRGPVTLACTVDEEDLGLGIRALVDAGLARRYAGCVVAEPTDLETVVACRGDSYLELEVAGRAAHSGRPSDGRNAIDAASRICALLREDQERLQRDPDPLLGAGTWNVGVISGGRGTSIVAPSCRLSLDRRLMPGEDPDLIRDGLLRGISEAGIDGGGITVDARVTMRMPGFRTPSDHPLVRAATLAVADAGARTRITGWTAACDGGFVAESFGIPTIVLGPGGLNDQAHQVDESVGVRELGAAARAYALLALRLLGTTPSRRTDHRPGTRMEGRTR</sequence>
<dbReference type="PANTHER" id="PTHR43808:SF25">
    <property type="entry name" value="PEPTIDASE M20 DIMERISATION DOMAIN-CONTAINING PROTEIN"/>
    <property type="match status" value="1"/>
</dbReference>
<keyword evidence="7" id="KW-1185">Reference proteome</keyword>
<dbReference type="Gene3D" id="3.30.70.360">
    <property type="match status" value="1"/>
</dbReference>
<name>A0ABV4ULX1_9MICC</name>
<dbReference type="Pfam" id="PF01546">
    <property type="entry name" value="Peptidase_M20"/>
    <property type="match status" value="1"/>
</dbReference>
<dbReference type="Gene3D" id="3.40.630.10">
    <property type="entry name" value="Zn peptidases"/>
    <property type="match status" value="2"/>
</dbReference>
<evidence type="ECO:0000313" key="6">
    <source>
        <dbReference type="EMBL" id="MFB0834644.1"/>
    </source>
</evidence>
<dbReference type="InterPro" id="IPR001261">
    <property type="entry name" value="ArgE/DapE_CS"/>
</dbReference>